<sequence length="60" mass="6618">MFVCVDDILLIGNNLEAIHNVVQCLSQSLRSKISVACLIFSGLDMIQSQKKCNTPIFTFG</sequence>
<proteinExistence type="predicted"/>
<evidence type="ECO:0008006" key="3">
    <source>
        <dbReference type="Google" id="ProtNLM"/>
    </source>
</evidence>
<reference evidence="1" key="1">
    <citation type="submission" date="2023-03" db="EMBL/GenBank/DDBJ databases">
        <title>Chromosome-scale reference genome and RAD-based genetic map of yellow starthistle (Centaurea solstitialis) reveal putative structural variation and QTLs associated with invader traits.</title>
        <authorList>
            <person name="Reatini B."/>
            <person name="Cang F.A."/>
            <person name="Jiang Q."/>
            <person name="Mckibben M.T.W."/>
            <person name="Barker M.S."/>
            <person name="Rieseberg L.H."/>
            <person name="Dlugosch K.M."/>
        </authorList>
    </citation>
    <scope>NUCLEOTIDE SEQUENCE</scope>
    <source>
        <strain evidence="1">CAN-66</strain>
        <tissue evidence="1">Leaf</tissue>
    </source>
</reference>
<accession>A0AA38T5Z9</accession>
<keyword evidence="2" id="KW-1185">Reference proteome</keyword>
<evidence type="ECO:0000313" key="1">
    <source>
        <dbReference type="EMBL" id="KAJ9549161.1"/>
    </source>
</evidence>
<dbReference type="Proteomes" id="UP001172457">
    <property type="component" value="Chromosome 5"/>
</dbReference>
<dbReference type="EMBL" id="JARYMX010000005">
    <property type="protein sequence ID" value="KAJ9549161.1"/>
    <property type="molecule type" value="Genomic_DNA"/>
</dbReference>
<organism evidence="1 2">
    <name type="scientific">Centaurea solstitialis</name>
    <name type="common">yellow star-thistle</name>
    <dbReference type="NCBI Taxonomy" id="347529"/>
    <lineage>
        <taxon>Eukaryota</taxon>
        <taxon>Viridiplantae</taxon>
        <taxon>Streptophyta</taxon>
        <taxon>Embryophyta</taxon>
        <taxon>Tracheophyta</taxon>
        <taxon>Spermatophyta</taxon>
        <taxon>Magnoliopsida</taxon>
        <taxon>eudicotyledons</taxon>
        <taxon>Gunneridae</taxon>
        <taxon>Pentapetalae</taxon>
        <taxon>asterids</taxon>
        <taxon>campanulids</taxon>
        <taxon>Asterales</taxon>
        <taxon>Asteraceae</taxon>
        <taxon>Carduoideae</taxon>
        <taxon>Cardueae</taxon>
        <taxon>Centaureinae</taxon>
        <taxon>Centaurea</taxon>
    </lineage>
</organism>
<gene>
    <name evidence="1" type="ORF">OSB04_021704</name>
</gene>
<comment type="caution">
    <text evidence="1">The sequence shown here is derived from an EMBL/GenBank/DDBJ whole genome shotgun (WGS) entry which is preliminary data.</text>
</comment>
<dbReference type="AlphaFoldDB" id="A0AA38T5Z9"/>
<protein>
    <recommendedName>
        <fullName evidence="3">Reverse transcriptase</fullName>
    </recommendedName>
</protein>
<evidence type="ECO:0000313" key="2">
    <source>
        <dbReference type="Proteomes" id="UP001172457"/>
    </source>
</evidence>
<name>A0AA38T5Z9_9ASTR</name>